<sequence length="108" mass="12279">MWRFINLRWEERVMYPSSVTCTYGRWVNLQKTFYEDDGWFDQRIGADSPPIFWVGAGQTVPSPSYGFVVDTEVGNEEVYQKITIQEGCSGLWTTGASVVSPIGTITNR</sequence>
<evidence type="ECO:0000313" key="1">
    <source>
        <dbReference type="EMBL" id="GAB14823.1"/>
    </source>
</evidence>
<gene>
    <name evidence="1" type="ORF">ARGLB_077_00400</name>
</gene>
<keyword evidence="2" id="KW-1185">Reference proteome</keyword>
<proteinExistence type="predicted"/>
<name>H0QPS2_ARTG1</name>
<reference evidence="1 2" key="1">
    <citation type="submission" date="2011-12" db="EMBL/GenBank/DDBJ databases">
        <title>Whole genome shotgun sequence of Arthrobacter globiformis NBRC 12137.</title>
        <authorList>
            <person name="Miyazawa S."/>
            <person name="Hosoyama A."/>
            <person name="Tsuchikane K."/>
            <person name="Katsumata H."/>
            <person name="Yamazaki S."/>
            <person name="Fujita N."/>
        </authorList>
    </citation>
    <scope>NUCLEOTIDE SEQUENCE [LARGE SCALE GENOMIC DNA]</scope>
    <source>
        <strain evidence="1 2">NBRC 12137</strain>
    </source>
</reference>
<dbReference type="Proteomes" id="UP000003828">
    <property type="component" value="Unassembled WGS sequence"/>
</dbReference>
<dbReference type="AlphaFoldDB" id="H0QPS2"/>
<accession>H0QPS2</accession>
<evidence type="ECO:0000313" key="2">
    <source>
        <dbReference type="Proteomes" id="UP000003828"/>
    </source>
</evidence>
<dbReference type="EMBL" id="BAEG01000077">
    <property type="protein sequence ID" value="GAB14823.1"/>
    <property type="molecule type" value="Genomic_DNA"/>
</dbReference>
<comment type="caution">
    <text evidence="1">The sequence shown here is derived from an EMBL/GenBank/DDBJ whole genome shotgun (WGS) entry which is preliminary data.</text>
</comment>
<organism evidence="1 2">
    <name type="scientific">Arthrobacter globiformis (strain ATCC 8010 / DSM 20124 / JCM 1332 / NBRC 12137 / NCIMB 8907 / NRRL B-2979 / 168)</name>
    <dbReference type="NCBI Taxonomy" id="1077972"/>
    <lineage>
        <taxon>Bacteria</taxon>
        <taxon>Bacillati</taxon>
        <taxon>Actinomycetota</taxon>
        <taxon>Actinomycetes</taxon>
        <taxon>Micrococcales</taxon>
        <taxon>Micrococcaceae</taxon>
        <taxon>Arthrobacter</taxon>
    </lineage>
</organism>
<protein>
    <submittedName>
        <fullName evidence="1">Uncharacterized protein</fullName>
    </submittedName>
</protein>